<reference evidence="2" key="2">
    <citation type="journal article" date="2021" name="PeerJ">
        <title>Extensive microbial diversity within the chicken gut microbiome revealed by metagenomics and culture.</title>
        <authorList>
            <person name="Gilroy R."/>
            <person name="Ravi A."/>
            <person name="Getino M."/>
            <person name="Pursley I."/>
            <person name="Horton D.L."/>
            <person name="Alikhan N.F."/>
            <person name="Baker D."/>
            <person name="Gharbi K."/>
            <person name="Hall N."/>
            <person name="Watson M."/>
            <person name="Adriaenssens E.M."/>
            <person name="Foster-Nyarko E."/>
            <person name="Jarju S."/>
            <person name="Secka A."/>
            <person name="Antonio M."/>
            <person name="Oren A."/>
            <person name="Chaudhuri R.R."/>
            <person name="La Ragione R."/>
            <person name="Hildebrand F."/>
            <person name="Pallen M.J."/>
        </authorList>
    </citation>
    <scope>NUCLEOTIDE SEQUENCE</scope>
    <source>
        <strain evidence="2">USAMLcec3-3695</strain>
    </source>
</reference>
<dbReference type="InterPro" id="IPR018958">
    <property type="entry name" value="Knr4/Smi1-like_dom"/>
</dbReference>
<dbReference type="AlphaFoldDB" id="A0A9D1MDI8"/>
<dbReference type="EMBL" id="DVNB01000105">
    <property type="protein sequence ID" value="HIU58185.1"/>
    <property type="molecule type" value="Genomic_DNA"/>
</dbReference>
<gene>
    <name evidence="2" type="ORF">IAA61_10325</name>
</gene>
<dbReference type="Pfam" id="PF09346">
    <property type="entry name" value="SMI1_KNR4"/>
    <property type="match status" value="1"/>
</dbReference>
<sequence>MKNISTECKGSYNELIWQEAEKHFDIVVRNDIKLFLKANNGGYPKKDIIIVDGMEYEVRVFLSLDKNDEHYCIERPLRYFLEKTKARIIPIGLDSGDNYYCVNNETGKVYYWSASNDSYYLISDCLEDFIDLFA</sequence>
<dbReference type="SUPFAM" id="SSF160631">
    <property type="entry name" value="SMI1/KNR4-like"/>
    <property type="match status" value="1"/>
</dbReference>
<organism evidence="2 3">
    <name type="scientific">Candidatus Ornithomonoglobus merdipullorum</name>
    <dbReference type="NCBI Taxonomy" id="2840895"/>
    <lineage>
        <taxon>Bacteria</taxon>
        <taxon>Bacillati</taxon>
        <taxon>Bacillota</taxon>
        <taxon>Clostridia</taxon>
        <taxon>Candidatus Ornithomonoglobus</taxon>
    </lineage>
</organism>
<feature type="domain" description="Knr4/Smi1-like" evidence="1">
    <location>
        <begin position="17"/>
        <end position="131"/>
    </location>
</feature>
<dbReference type="InterPro" id="IPR037883">
    <property type="entry name" value="Knr4/Smi1-like_sf"/>
</dbReference>
<evidence type="ECO:0000313" key="3">
    <source>
        <dbReference type="Proteomes" id="UP000824109"/>
    </source>
</evidence>
<reference evidence="2" key="1">
    <citation type="submission" date="2020-10" db="EMBL/GenBank/DDBJ databases">
        <authorList>
            <person name="Gilroy R."/>
        </authorList>
    </citation>
    <scope>NUCLEOTIDE SEQUENCE</scope>
    <source>
        <strain evidence="2">USAMLcec3-3695</strain>
    </source>
</reference>
<dbReference type="Proteomes" id="UP000824109">
    <property type="component" value="Unassembled WGS sequence"/>
</dbReference>
<dbReference type="Gene3D" id="3.40.1580.10">
    <property type="entry name" value="SMI1/KNR4-like"/>
    <property type="match status" value="1"/>
</dbReference>
<accession>A0A9D1MDI8</accession>
<proteinExistence type="predicted"/>
<evidence type="ECO:0000313" key="2">
    <source>
        <dbReference type="EMBL" id="HIU58185.1"/>
    </source>
</evidence>
<comment type="caution">
    <text evidence="2">The sequence shown here is derived from an EMBL/GenBank/DDBJ whole genome shotgun (WGS) entry which is preliminary data.</text>
</comment>
<name>A0A9D1MDI8_9FIRM</name>
<protein>
    <submittedName>
        <fullName evidence="2">SMI1/KNR4 family protein</fullName>
    </submittedName>
</protein>
<evidence type="ECO:0000259" key="1">
    <source>
        <dbReference type="Pfam" id="PF09346"/>
    </source>
</evidence>